<evidence type="ECO:0000256" key="4">
    <source>
        <dbReference type="ARBA" id="ARBA00022777"/>
    </source>
</evidence>
<keyword evidence="3" id="KW-0547">Nucleotide-binding</keyword>
<dbReference type="PIRSF" id="PIRSF000538">
    <property type="entry name" value="GlpK"/>
    <property type="match status" value="1"/>
</dbReference>
<feature type="domain" description="Carbohydrate kinase FGGY C-terminal" evidence="7">
    <location>
        <begin position="250"/>
        <end position="429"/>
    </location>
</feature>
<proteinExistence type="inferred from homology"/>
<dbReference type="GO" id="GO:0005829">
    <property type="term" value="C:cytosol"/>
    <property type="evidence" value="ECO:0007669"/>
    <property type="project" value="TreeGrafter"/>
</dbReference>
<accession>A0A3B1B567</accession>
<gene>
    <name evidence="8" type="ORF">MNBD_GAMMA26-894</name>
</gene>
<dbReference type="SUPFAM" id="SSF53067">
    <property type="entry name" value="Actin-like ATPase domain"/>
    <property type="match status" value="2"/>
</dbReference>
<reference evidence="8" key="1">
    <citation type="submission" date="2018-06" db="EMBL/GenBank/DDBJ databases">
        <authorList>
            <person name="Zhirakovskaya E."/>
        </authorList>
    </citation>
    <scope>NUCLEOTIDE SEQUENCE</scope>
</reference>
<protein>
    <submittedName>
        <fullName evidence="8">Glycerol kinase</fullName>
        <ecNumber evidence="8">2.7.1.30</ecNumber>
    </submittedName>
</protein>
<feature type="domain" description="Carbohydrate kinase FGGY N-terminal" evidence="6">
    <location>
        <begin position="4"/>
        <end position="222"/>
    </location>
</feature>
<dbReference type="GO" id="GO:0006071">
    <property type="term" value="P:glycerol metabolic process"/>
    <property type="evidence" value="ECO:0007669"/>
    <property type="project" value="TreeGrafter"/>
</dbReference>
<sequence length="468" mass="51951">MTSILVIDQGTHASKAMLFSASGELIDQAAEPVHLNRIDHEHIEQNPQQILHSIKHAVTTLLARNSTPISQAALTTQRSTVLAWRRSNGKPLSQALSWQDSRSSNELKQFAPKKELIQRITGLPLSPHYGAGKLRWLLQHDMHVQHALKSDDLYIGPLVSYLLYHLLQDSAHLVDHSNAHRTLLMDIEKLNWSQQLLKLFAVPDCCLPKIKPVKDNWGTLQGSGIPLQVVCGDQNAALYSRGPIHDGVATINIGTGAFILMPQQAFHHHSTALLQGIAVSDATNCQYLVEGTVNGAGAALSWAQHKWPVDNLFAKLDKWLSTIHSPPLFINTVGGIGSPWWQTGLAPRFIGPQDIPVENRYAAIIESIAFLLQHNIERLQQLQKLESIQVSGGLSRLNGLCQKLADLSGLDIVRFKEIEATARGAAWLALDQPQDWAAVQPERKFHPGKQVNLKQRYELFTKELNLSL</sequence>
<dbReference type="EC" id="2.7.1.30" evidence="8"/>
<dbReference type="InterPro" id="IPR000577">
    <property type="entry name" value="Carb_kinase_FGGY"/>
</dbReference>
<dbReference type="EMBL" id="UOFX01000083">
    <property type="protein sequence ID" value="VAX11322.1"/>
    <property type="molecule type" value="Genomic_DNA"/>
</dbReference>
<keyword evidence="2 8" id="KW-0808">Transferase</keyword>
<organism evidence="8">
    <name type="scientific">hydrothermal vent metagenome</name>
    <dbReference type="NCBI Taxonomy" id="652676"/>
    <lineage>
        <taxon>unclassified sequences</taxon>
        <taxon>metagenomes</taxon>
        <taxon>ecological metagenomes</taxon>
    </lineage>
</organism>
<keyword evidence="5" id="KW-0067">ATP-binding</keyword>
<dbReference type="PANTHER" id="PTHR10196:SF69">
    <property type="entry name" value="GLYCEROL KINASE"/>
    <property type="match status" value="1"/>
</dbReference>
<dbReference type="InterPro" id="IPR018485">
    <property type="entry name" value="FGGY_C"/>
</dbReference>
<dbReference type="AlphaFoldDB" id="A0A3B1B567"/>
<dbReference type="Pfam" id="PF02782">
    <property type="entry name" value="FGGY_C"/>
    <property type="match status" value="1"/>
</dbReference>
<evidence type="ECO:0000256" key="5">
    <source>
        <dbReference type="ARBA" id="ARBA00022840"/>
    </source>
</evidence>
<dbReference type="InterPro" id="IPR043129">
    <property type="entry name" value="ATPase_NBD"/>
</dbReference>
<evidence type="ECO:0000256" key="2">
    <source>
        <dbReference type="ARBA" id="ARBA00022679"/>
    </source>
</evidence>
<dbReference type="Gene3D" id="3.30.420.40">
    <property type="match status" value="2"/>
</dbReference>
<dbReference type="GO" id="GO:0004370">
    <property type="term" value="F:glycerol kinase activity"/>
    <property type="evidence" value="ECO:0007669"/>
    <property type="project" value="UniProtKB-EC"/>
</dbReference>
<evidence type="ECO:0000313" key="8">
    <source>
        <dbReference type="EMBL" id="VAX11322.1"/>
    </source>
</evidence>
<evidence type="ECO:0000256" key="1">
    <source>
        <dbReference type="ARBA" id="ARBA00009156"/>
    </source>
</evidence>
<dbReference type="GO" id="GO:0005524">
    <property type="term" value="F:ATP binding"/>
    <property type="evidence" value="ECO:0007669"/>
    <property type="project" value="UniProtKB-KW"/>
</dbReference>
<keyword evidence="4 8" id="KW-0418">Kinase</keyword>
<dbReference type="InterPro" id="IPR018484">
    <property type="entry name" value="FGGY_N"/>
</dbReference>
<dbReference type="Pfam" id="PF00370">
    <property type="entry name" value="FGGY_N"/>
    <property type="match status" value="1"/>
</dbReference>
<comment type="similarity">
    <text evidence="1">Belongs to the FGGY kinase family.</text>
</comment>
<evidence type="ECO:0000259" key="6">
    <source>
        <dbReference type="Pfam" id="PF00370"/>
    </source>
</evidence>
<dbReference type="PANTHER" id="PTHR10196">
    <property type="entry name" value="SUGAR KINASE"/>
    <property type="match status" value="1"/>
</dbReference>
<evidence type="ECO:0000259" key="7">
    <source>
        <dbReference type="Pfam" id="PF02782"/>
    </source>
</evidence>
<name>A0A3B1B567_9ZZZZ</name>
<evidence type="ECO:0000256" key="3">
    <source>
        <dbReference type="ARBA" id="ARBA00022741"/>
    </source>
</evidence>